<dbReference type="GO" id="GO:0005783">
    <property type="term" value="C:endoplasmic reticulum"/>
    <property type="evidence" value="ECO:0007669"/>
    <property type="project" value="TreeGrafter"/>
</dbReference>
<dbReference type="GO" id="GO:0008375">
    <property type="term" value="F:acetylglucosaminyltransferase activity"/>
    <property type="evidence" value="ECO:0007669"/>
    <property type="project" value="TreeGrafter"/>
</dbReference>
<dbReference type="Pfam" id="PF04666">
    <property type="entry name" value="MGAT4_cons"/>
    <property type="match status" value="1"/>
</dbReference>
<dbReference type="InterPro" id="IPR057279">
    <property type="entry name" value="MGAT4"/>
</dbReference>
<dbReference type="PANTHER" id="PTHR12062">
    <property type="entry name" value="N-ACETYLGLUCOSAMINYLTRANSFERASE VI"/>
    <property type="match status" value="1"/>
</dbReference>
<accession>A0AAV4AQV3</accession>
<dbReference type="PANTHER" id="PTHR12062:SF9">
    <property type="entry name" value="ALPHA-1,3-MANNOSYL-GLYCOPROTEIN 4-BETA-N-ACETYLGLUCOSAMINYLTRANSFERASE A, ISOFORM A"/>
    <property type="match status" value="1"/>
</dbReference>
<evidence type="ECO:0000313" key="3">
    <source>
        <dbReference type="EMBL" id="GFO09327.1"/>
    </source>
</evidence>
<dbReference type="InterPro" id="IPR006759">
    <property type="entry name" value="Glyco_transf_54"/>
</dbReference>
<keyword evidence="4" id="KW-1185">Reference proteome</keyword>
<evidence type="ECO:0000256" key="1">
    <source>
        <dbReference type="SAM" id="MobiDB-lite"/>
    </source>
</evidence>
<feature type="compositionally biased region" description="Pro residues" evidence="1">
    <location>
        <begin position="79"/>
        <end position="92"/>
    </location>
</feature>
<dbReference type="EMBL" id="BLXT01004061">
    <property type="protein sequence ID" value="GFO09327.1"/>
    <property type="molecule type" value="Genomic_DNA"/>
</dbReference>
<proteinExistence type="predicted"/>
<gene>
    <name evidence="3" type="ORF">PoB_003583200</name>
</gene>
<sequence>MIRKLWRKKAVLVILIIFCLFVLNQIFMDRTSEQGELTVRQILQVNDPTLTKDDLAVQISDRDLNKKLTLQGNDATKKPPLPPGIQKPSLPPPAIKAAPTPPLALPSGSPRLFGDFPENEAGLPGITNYLPHLRGNPPLLSPAIALSKGKTNVSIVIGIPSIRRPVSTYLYDTLKSLVDGMNPDEKADTLIIVCINEPWNMTYVDEVKQQLHLKFPDELGQGLVEMIVPKPGFYPSLDNLPPTLGDNPERMK</sequence>
<reference evidence="3 4" key="1">
    <citation type="journal article" date="2021" name="Elife">
        <title>Chloroplast acquisition without the gene transfer in kleptoplastic sea slugs, Plakobranchus ocellatus.</title>
        <authorList>
            <person name="Maeda T."/>
            <person name="Takahashi S."/>
            <person name="Yoshida T."/>
            <person name="Shimamura S."/>
            <person name="Takaki Y."/>
            <person name="Nagai Y."/>
            <person name="Toyoda A."/>
            <person name="Suzuki Y."/>
            <person name="Arimoto A."/>
            <person name="Ishii H."/>
            <person name="Satoh N."/>
            <person name="Nishiyama T."/>
            <person name="Hasebe M."/>
            <person name="Maruyama T."/>
            <person name="Minagawa J."/>
            <person name="Obokata J."/>
            <person name="Shigenobu S."/>
        </authorList>
    </citation>
    <scope>NUCLEOTIDE SEQUENCE [LARGE SCALE GENOMIC DNA]</scope>
</reference>
<dbReference type="GO" id="GO:0005793">
    <property type="term" value="C:endoplasmic reticulum-Golgi intermediate compartment"/>
    <property type="evidence" value="ECO:0007669"/>
    <property type="project" value="TreeGrafter"/>
</dbReference>
<feature type="region of interest" description="Disordered" evidence="1">
    <location>
        <begin position="71"/>
        <end position="92"/>
    </location>
</feature>
<name>A0AAV4AQV3_9GAST</name>
<comment type="caution">
    <text evidence="3">The sequence shown here is derived from an EMBL/GenBank/DDBJ whole genome shotgun (WGS) entry which is preliminary data.</text>
</comment>
<protein>
    <submittedName>
        <fullName evidence="3">Alpha-1,3-mannosyl-glycoprotein 4-beta-n-acetylglucosaminyltransferase b-like</fullName>
    </submittedName>
</protein>
<dbReference type="GO" id="GO:0006487">
    <property type="term" value="P:protein N-linked glycosylation"/>
    <property type="evidence" value="ECO:0007669"/>
    <property type="project" value="TreeGrafter"/>
</dbReference>
<dbReference type="GO" id="GO:0005795">
    <property type="term" value="C:Golgi stack"/>
    <property type="evidence" value="ECO:0007669"/>
    <property type="project" value="TreeGrafter"/>
</dbReference>
<evidence type="ECO:0000259" key="2">
    <source>
        <dbReference type="Pfam" id="PF04666"/>
    </source>
</evidence>
<organism evidence="3 4">
    <name type="scientific">Plakobranchus ocellatus</name>
    <dbReference type="NCBI Taxonomy" id="259542"/>
    <lineage>
        <taxon>Eukaryota</taxon>
        <taxon>Metazoa</taxon>
        <taxon>Spiralia</taxon>
        <taxon>Lophotrochozoa</taxon>
        <taxon>Mollusca</taxon>
        <taxon>Gastropoda</taxon>
        <taxon>Heterobranchia</taxon>
        <taxon>Euthyneura</taxon>
        <taxon>Panpulmonata</taxon>
        <taxon>Sacoglossa</taxon>
        <taxon>Placobranchoidea</taxon>
        <taxon>Plakobranchidae</taxon>
        <taxon>Plakobranchus</taxon>
    </lineage>
</organism>
<feature type="domain" description="MGAT4 conserved region" evidence="2">
    <location>
        <begin position="126"/>
        <end position="251"/>
    </location>
</feature>
<dbReference type="AlphaFoldDB" id="A0AAV4AQV3"/>
<evidence type="ECO:0000313" key="4">
    <source>
        <dbReference type="Proteomes" id="UP000735302"/>
    </source>
</evidence>
<dbReference type="Proteomes" id="UP000735302">
    <property type="component" value="Unassembled WGS sequence"/>
</dbReference>